<dbReference type="AlphaFoldDB" id="A0A1L4FS99"/>
<dbReference type="GO" id="GO:0005737">
    <property type="term" value="C:cytoplasm"/>
    <property type="evidence" value="ECO:0007669"/>
    <property type="project" value="TreeGrafter"/>
</dbReference>
<dbReference type="STRING" id="48003.BLA55_02215"/>
<comment type="similarity">
    <text evidence="1">Belongs to the IMPACT family.</text>
</comment>
<keyword evidence="4" id="KW-1185">Reference proteome</keyword>
<dbReference type="GO" id="GO:0006446">
    <property type="term" value="P:regulation of translational initiation"/>
    <property type="evidence" value="ECO:0007669"/>
    <property type="project" value="TreeGrafter"/>
</dbReference>
<dbReference type="KEGG" id="mpul:BLA55_02215"/>
<accession>A0A1L4FS99</accession>
<dbReference type="SUPFAM" id="SSF54211">
    <property type="entry name" value="Ribosomal protein S5 domain 2-like"/>
    <property type="match status" value="1"/>
</dbReference>
<dbReference type="EMBL" id="CP017813">
    <property type="protein sequence ID" value="APJ38464.1"/>
    <property type="molecule type" value="Genomic_DNA"/>
</dbReference>
<evidence type="ECO:0000256" key="1">
    <source>
        <dbReference type="ARBA" id="ARBA00007665"/>
    </source>
</evidence>
<protein>
    <submittedName>
        <fullName evidence="3">Proline dipeptidase</fullName>
    </submittedName>
</protein>
<dbReference type="PANTHER" id="PTHR16301:SF20">
    <property type="entry name" value="IMPACT FAMILY MEMBER YIGZ"/>
    <property type="match status" value="1"/>
</dbReference>
<dbReference type="InterPro" id="IPR036956">
    <property type="entry name" value="Impact_N_sf"/>
</dbReference>
<evidence type="ECO:0000313" key="3">
    <source>
        <dbReference type="EMBL" id="APJ38464.1"/>
    </source>
</evidence>
<dbReference type="InterPro" id="IPR001498">
    <property type="entry name" value="Impact_N"/>
</dbReference>
<sequence>MEEIVIKKSSFLSIAINVNSKEEAKKIITKYKQNYKKATHVCSAYYILENGVEMAGFDDDGEPKNTAGRPIYELLKLKKVFNVVIIVIRYYGGIQLGAGGLVRAYRQSASAAITKYLNN</sequence>
<dbReference type="InterPro" id="IPR023582">
    <property type="entry name" value="Impact"/>
</dbReference>
<organism evidence="3 4">
    <name type="scientific">Mycoplasmopsis pullorum</name>
    <dbReference type="NCBI Taxonomy" id="48003"/>
    <lineage>
        <taxon>Bacteria</taxon>
        <taxon>Bacillati</taxon>
        <taxon>Mycoplasmatota</taxon>
        <taxon>Mycoplasmoidales</taxon>
        <taxon>Metamycoplasmataceae</taxon>
        <taxon>Mycoplasmopsis</taxon>
    </lineage>
</organism>
<gene>
    <name evidence="3" type="ORF">BLA55_02215</name>
</gene>
<dbReference type="PANTHER" id="PTHR16301">
    <property type="entry name" value="IMPACT-RELATED"/>
    <property type="match status" value="1"/>
</dbReference>
<reference evidence="4" key="1">
    <citation type="submission" date="2016-10" db="EMBL/GenBank/DDBJ databases">
        <authorList>
            <person name="Beylefeld A."/>
            <person name="Abolnik C."/>
        </authorList>
    </citation>
    <scope>NUCLEOTIDE SEQUENCE [LARGE SCALE GENOMIC DNA]</scope>
    <source>
        <strain evidence="4">B359_6</strain>
    </source>
</reference>
<feature type="domain" description="Impact N-terminal" evidence="2">
    <location>
        <begin position="7"/>
        <end position="113"/>
    </location>
</feature>
<evidence type="ECO:0000313" key="4">
    <source>
        <dbReference type="Proteomes" id="UP000184322"/>
    </source>
</evidence>
<dbReference type="RefSeq" id="WP_073372468.1">
    <property type="nucleotide sequence ID" value="NZ_CP017813.1"/>
</dbReference>
<evidence type="ECO:0000259" key="2">
    <source>
        <dbReference type="Pfam" id="PF01205"/>
    </source>
</evidence>
<dbReference type="Proteomes" id="UP000184322">
    <property type="component" value="Chromosome"/>
</dbReference>
<dbReference type="Gene3D" id="3.30.230.30">
    <property type="entry name" value="Impact, N-terminal domain"/>
    <property type="match status" value="1"/>
</dbReference>
<dbReference type="InterPro" id="IPR020568">
    <property type="entry name" value="Ribosomal_Su5_D2-typ_SF"/>
</dbReference>
<proteinExistence type="inferred from homology"/>
<dbReference type="Pfam" id="PF01205">
    <property type="entry name" value="Impact_N"/>
    <property type="match status" value="1"/>
</dbReference>
<dbReference type="OrthoDB" id="9813771at2"/>
<name>A0A1L4FS99_9BACT</name>